<dbReference type="PIRSF" id="PIRSF006470">
    <property type="entry name" value="DctB"/>
    <property type="match status" value="1"/>
</dbReference>
<organism evidence="6 7">
    <name type="scientific">Peribacillus cavernae</name>
    <dbReference type="NCBI Taxonomy" id="1674310"/>
    <lineage>
        <taxon>Bacteria</taxon>
        <taxon>Bacillati</taxon>
        <taxon>Bacillota</taxon>
        <taxon>Bacilli</taxon>
        <taxon>Bacillales</taxon>
        <taxon>Bacillaceae</taxon>
        <taxon>Peribacillus</taxon>
    </lineage>
</organism>
<dbReference type="PANTHER" id="PTHR33376:SF4">
    <property type="entry name" value="SIALIC ACID-BINDING PERIPLASMIC PROTEIN SIAP"/>
    <property type="match status" value="1"/>
</dbReference>
<dbReference type="CDD" id="cd13603">
    <property type="entry name" value="PBP2_TRAP_Siap_TeaA_like"/>
    <property type="match status" value="1"/>
</dbReference>
<keyword evidence="3" id="KW-0813">Transport</keyword>
<evidence type="ECO:0000256" key="1">
    <source>
        <dbReference type="ARBA" id="ARBA00004196"/>
    </source>
</evidence>
<dbReference type="InterPro" id="IPR038404">
    <property type="entry name" value="TRAP_DctP_sf"/>
</dbReference>
<evidence type="ECO:0000256" key="4">
    <source>
        <dbReference type="ARBA" id="ARBA00022729"/>
    </source>
</evidence>
<comment type="similarity">
    <text evidence="2">Belongs to the bacterial solute-binding protein 7 family.</text>
</comment>
<evidence type="ECO:0000313" key="7">
    <source>
        <dbReference type="Proteomes" id="UP000267430"/>
    </source>
</evidence>
<dbReference type="InterPro" id="IPR018389">
    <property type="entry name" value="DctP_fam"/>
</dbReference>
<name>A0A433HFM1_9BACI</name>
<keyword evidence="4 5" id="KW-0732">Signal</keyword>
<dbReference type="InterPro" id="IPR004682">
    <property type="entry name" value="TRAP_DctP"/>
</dbReference>
<dbReference type="RefSeq" id="WP_126866378.1">
    <property type="nucleotide sequence ID" value="NZ_JAUSTX010000009.1"/>
</dbReference>
<evidence type="ECO:0000256" key="5">
    <source>
        <dbReference type="SAM" id="SignalP"/>
    </source>
</evidence>
<dbReference type="NCBIfam" id="TIGR00787">
    <property type="entry name" value="dctP"/>
    <property type="match status" value="1"/>
</dbReference>
<sequence length="342" mass="38370">MKKSIFLVLFTFILLTGCSASTKDTSSSGGGEKSGKTTTIKIANFYADDHAVNKAIKEKFLPMVEENSNGKLKVDLFPNSTIGGEEFMYDGTRNGTIEMAVLSQIMEPDVPKVGLFSLPFLFKDYAHAKGVLDSPIGGDIKTEFEAKTGLKHLGYGINGFRVVSSNRLVKKMEDFKGLKLRMPNVPQMIATGQALGTTVSPMPIPEIFPALEQKVIDGQDNPYSTLRSNAWYEVQTHVLETRHLFLPNNYVASKKFWTSLSPEQQKVVEEAVQATVKREWELTEQGEEDDKKFLKENGLKITVPDEDFKSEMIQATEGVHKEFYKKYSWAEETVEQIKEQSK</sequence>
<evidence type="ECO:0000256" key="2">
    <source>
        <dbReference type="ARBA" id="ARBA00009023"/>
    </source>
</evidence>
<dbReference type="GO" id="GO:0030288">
    <property type="term" value="C:outer membrane-bounded periplasmic space"/>
    <property type="evidence" value="ECO:0007669"/>
    <property type="project" value="InterPro"/>
</dbReference>
<dbReference type="Pfam" id="PF03480">
    <property type="entry name" value="DctP"/>
    <property type="match status" value="1"/>
</dbReference>
<protein>
    <submittedName>
        <fullName evidence="6">TRAP transporter substrate-binding protein</fullName>
    </submittedName>
</protein>
<comment type="caution">
    <text evidence="6">The sequence shown here is derived from an EMBL/GenBank/DDBJ whole genome shotgun (WGS) entry which is preliminary data.</text>
</comment>
<proteinExistence type="inferred from homology"/>
<feature type="chain" id="PRO_5038685128" evidence="5">
    <location>
        <begin position="23"/>
        <end position="342"/>
    </location>
</feature>
<reference evidence="6 7" key="1">
    <citation type="submission" date="2018-12" db="EMBL/GenBank/DDBJ databases">
        <title>Bacillus chawlae sp. nov., Bacillus glennii sp. nov., and Bacillus saganii sp. nov. Isolated from the Vehicle Assembly Building at Kennedy Space Center where the Viking Spacecraft were Assembled.</title>
        <authorList>
            <person name="Seuylemezian A."/>
            <person name="Vaishampayan P."/>
        </authorList>
    </citation>
    <scope>NUCLEOTIDE SEQUENCE [LARGE SCALE GENOMIC DNA]</scope>
    <source>
        <strain evidence="6 7">L5</strain>
    </source>
</reference>
<dbReference type="OrthoDB" id="9776801at2"/>
<keyword evidence="7" id="KW-1185">Reference proteome</keyword>
<dbReference type="Proteomes" id="UP000267430">
    <property type="component" value="Unassembled WGS sequence"/>
</dbReference>
<evidence type="ECO:0000313" key="6">
    <source>
        <dbReference type="EMBL" id="RUQ27098.1"/>
    </source>
</evidence>
<gene>
    <name evidence="6" type="ORF">ELQ35_17245</name>
</gene>
<accession>A0A433HFM1</accession>
<dbReference type="AlphaFoldDB" id="A0A433HFM1"/>
<dbReference type="NCBIfam" id="NF037995">
    <property type="entry name" value="TRAP_S1"/>
    <property type="match status" value="1"/>
</dbReference>
<dbReference type="PROSITE" id="PS51257">
    <property type="entry name" value="PROKAR_LIPOPROTEIN"/>
    <property type="match status" value="1"/>
</dbReference>
<dbReference type="Gene3D" id="3.40.190.170">
    <property type="entry name" value="Bacterial extracellular solute-binding protein, family 7"/>
    <property type="match status" value="1"/>
</dbReference>
<dbReference type="EMBL" id="RYZZ01000030">
    <property type="protein sequence ID" value="RUQ27098.1"/>
    <property type="molecule type" value="Genomic_DNA"/>
</dbReference>
<feature type="signal peptide" evidence="5">
    <location>
        <begin position="1"/>
        <end position="22"/>
    </location>
</feature>
<dbReference type="GO" id="GO:0055085">
    <property type="term" value="P:transmembrane transport"/>
    <property type="evidence" value="ECO:0007669"/>
    <property type="project" value="InterPro"/>
</dbReference>
<evidence type="ECO:0000256" key="3">
    <source>
        <dbReference type="ARBA" id="ARBA00022448"/>
    </source>
</evidence>
<dbReference type="PANTHER" id="PTHR33376">
    <property type="match status" value="1"/>
</dbReference>
<comment type="subcellular location">
    <subcellularLocation>
        <location evidence="1">Cell envelope</location>
    </subcellularLocation>
</comment>